<dbReference type="EMBL" id="JANBUH010000363">
    <property type="protein sequence ID" value="KAJ2751745.1"/>
    <property type="molecule type" value="Genomic_DNA"/>
</dbReference>
<comment type="caution">
    <text evidence="2">The sequence shown here is derived from an EMBL/GenBank/DDBJ whole genome shotgun (WGS) entry which is preliminary data.</text>
</comment>
<dbReference type="SUPFAM" id="SSF52402">
    <property type="entry name" value="Adenine nucleotide alpha hydrolases-like"/>
    <property type="match status" value="1"/>
</dbReference>
<keyword evidence="3" id="KW-1185">Reference proteome</keyword>
<accession>A0A9W8LA60</accession>
<dbReference type="InterPro" id="IPR006016">
    <property type="entry name" value="UspA"/>
</dbReference>
<dbReference type="Pfam" id="PF00582">
    <property type="entry name" value="Usp"/>
    <property type="match status" value="1"/>
</dbReference>
<evidence type="ECO:0000259" key="1">
    <source>
        <dbReference type="Pfam" id="PF00582"/>
    </source>
</evidence>
<organism evidence="2 3">
    <name type="scientific">Coemansia pectinata</name>
    <dbReference type="NCBI Taxonomy" id="1052879"/>
    <lineage>
        <taxon>Eukaryota</taxon>
        <taxon>Fungi</taxon>
        <taxon>Fungi incertae sedis</taxon>
        <taxon>Zoopagomycota</taxon>
        <taxon>Kickxellomycotina</taxon>
        <taxon>Kickxellomycetes</taxon>
        <taxon>Kickxellales</taxon>
        <taxon>Kickxellaceae</taxon>
        <taxon>Coemansia</taxon>
    </lineage>
</organism>
<evidence type="ECO:0000313" key="3">
    <source>
        <dbReference type="Proteomes" id="UP001140011"/>
    </source>
</evidence>
<sequence>MSSSIPLSLRRKVVIALDADQVSPATDDVEATTQSRFLSFKTVAWCKANILRPTHDHVFLITSIDPTAIFDGGVLSAMWSSLNGTEDPHGDRVKMAETALRRLAESLHSVGVSCTIEVLRGAPAEMVTEYVHVHRGELLAVQVVGRSAVAQALALGWPEVCARSAECPTVLIKTGDLPENIGSVLDPTPE</sequence>
<dbReference type="AlphaFoldDB" id="A0A9W8LA60"/>
<protein>
    <recommendedName>
        <fullName evidence="1">UspA domain-containing protein</fullName>
    </recommendedName>
</protein>
<evidence type="ECO:0000313" key="2">
    <source>
        <dbReference type="EMBL" id="KAJ2751745.1"/>
    </source>
</evidence>
<gene>
    <name evidence="2" type="ORF">GGI19_004286</name>
</gene>
<name>A0A9W8LA60_9FUNG</name>
<feature type="domain" description="UspA" evidence="1">
    <location>
        <begin position="91"/>
        <end position="173"/>
    </location>
</feature>
<dbReference type="OrthoDB" id="843225at2759"/>
<proteinExistence type="predicted"/>
<dbReference type="Proteomes" id="UP001140011">
    <property type="component" value="Unassembled WGS sequence"/>
</dbReference>
<reference evidence="2" key="1">
    <citation type="submission" date="2022-07" db="EMBL/GenBank/DDBJ databases">
        <title>Phylogenomic reconstructions and comparative analyses of Kickxellomycotina fungi.</title>
        <authorList>
            <person name="Reynolds N.K."/>
            <person name="Stajich J.E."/>
            <person name="Barry K."/>
            <person name="Grigoriev I.V."/>
            <person name="Crous P."/>
            <person name="Smith M.E."/>
        </authorList>
    </citation>
    <scope>NUCLEOTIDE SEQUENCE</scope>
    <source>
        <strain evidence="2">BCRC 34297</strain>
    </source>
</reference>
<dbReference type="InterPro" id="IPR014729">
    <property type="entry name" value="Rossmann-like_a/b/a_fold"/>
</dbReference>
<dbReference type="Gene3D" id="3.40.50.620">
    <property type="entry name" value="HUPs"/>
    <property type="match status" value="1"/>
</dbReference>